<keyword evidence="6" id="KW-0812">Transmembrane</keyword>
<proteinExistence type="inferred from homology"/>
<keyword evidence="4" id="KW-0328">Glycosyltransferase</keyword>
<accession>A0ABQ9E6Z8</accession>
<keyword evidence="7" id="KW-0735">Signal-anchor</keyword>
<evidence type="ECO:0000256" key="4">
    <source>
        <dbReference type="ARBA" id="ARBA00022676"/>
    </source>
</evidence>
<evidence type="ECO:0000259" key="11">
    <source>
        <dbReference type="Pfam" id="PF02709"/>
    </source>
</evidence>
<evidence type="ECO:0000256" key="7">
    <source>
        <dbReference type="ARBA" id="ARBA00022968"/>
    </source>
</evidence>
<evidence type="ECO:0000256" key="6">
    <source>
        <dbReference type="ARBA" id="ARBA00022692"/>
    </source>
</evidence>
<evidence type="ECO:0000256" key="9">
    <source>
        <dbReference type="ARBA" id="ARBA00023136"/>
    </source>
</evidence>
<organism evidence="13 14">
    <name type="scientific">Tegillarca granosa</name>
    <name type="common">Malaysian cockle</name>
    <name type="synonym">Anadara granosa</name>
    <dbReference type="NCBI Taxonomy" id="220873"/>
    <lineage>
        <taxon>Eukaryota</taxon>
        <taxon>Metazoa</taxon>
        <taxon>Spiralia</taxon>
        <taxon>Lophotrochozoa</taxon>
        <taxon>Mollusca</taxon>
        <taxon>Bivalvia</taxon>
        <taxon>Autobranchia</taxon>
        <taxon>Pteriomorphia</taxon>
        <taxon>Arcoida</taxon>
        <taxon>Arcoidea</taxon>
        <taxon>Arcidae</taxon>
        <taxon>Tegillarca</taxon>
    </lineage>
</organism>
<keyword evidence="8" id="KW-1133">Transmembrane helix</keyword>
<keyword evidence="14" id="KW-1185">Reference proteome</keyword>
<dbReference type="InterPro" id="IPR027995">
    <property type="entry name" value="Galactosyl_T_N"/>
</dbReference>
<dbReference type="Pfam" id="PF13733">
    <property type="entry name" value="Glyco_transf_7N"/>
    <property type="match status" value="1"/>
</dbReference>
<comment type="pathway">
    <text evidence="2">Protein modification; protein glycosylation.</text>
</comment>
<dbReference type="InterPro" id="IPR003859">
    <property type="entry name" value="Galactosyl_T"/>
</dbReference>
<gene>
    <name evidence="13" type="ORF">KUTeg_023591</name>
</gene>
<dbReference type="Gene3D" id="3.90.550.10">
    <property type="entry name" value="Spore Coat Polysaccharide Biosynthesis Protein SpsA, Chain A"/>
    <property type="match status" value="1"/>
</dbReference>
<sequence>MDFDDLENMFPYMKHGRSKPKQCKSEQRIAVIVPFRDRLQQLKIFLLNILPFLHRQQVDFTIYIVEQSSGSRFNRGMMRNIGFLEANLETRYDCFIFHDVDVLPEDDRNRYLCGKMPRHLSGLMDRHNYTLLYTGLLGGITAMTYNHFIKINGYSNQFFVWGGEDDELYRSCKGKI</sequence>
<comment type="subcellular location">
    <subcellularLocation>
        <location evidence="1">Membrane</location>
        <topology evidence="1">Single-pass type II membrane protein</topology>
    </subcellularLocation>
</comment>
<dbReference type="PANTHER" id="PTHR19300:SF57">
    <property type="entry name" value="BETA-1,4-N-ACETYLGALACTOSAMINYLTRANSFERASE"/>
    <property type="match status" value="1"/>
</dbReference>
<dbReference type="Proteomes" id="UP001217089">
    <property type="component" value="Unassembled WGS sequence"/>
</dbReference>
<dbReference type="Pfam" id="PF02709">
    <property type="entry name" value="Glyco_transf_7C"/>
    <property type="match status" value="1"/>
</dbReference>
<evidence type="ECO:0000313" key="14">
    <source>
        <dbReference type="Proteomes" id="UP001217089"/>
    </source>
</evidence>
<dbReference type="InterPro" id="IPR027791">
    <property type="entry name" value="Galactosyl_T_C"/>
</dbReference>
<keyword evidence="5" id="KW-0808">Transferase</keyword>
<dbReference type="SUPFAM" id="SSF53448">
    <property type="entry name" value="Nucleotide-diphospho-sugar transferases"/>
    <property type="match status" value="1"/>
</dbReference>
<comment type="caution">
    <text evidence="13">The sequence shown here is derived from an EMBL/GenBank/DDBJ whole genome shotgun (WGS) entry which is preliminary data.</text>
</comment>
<keyword evidence="10" id="KW-0325">Glycoprotein</keyword>
<reference evidence="13 14" key="1">
    <citation type="submission" date="2022-12" db="EMBL/GenBank/DDBJ databases">
        <title>Chromosome-level genome of Tegillarca granosa.</title>
        <authorList>
            <person name="Kim J."/>
        </authorList>
    </citation>
    <scope>NUCLEOTIDE SEQUENCE [LARGE SCALE GENOMIC DNA]</scope>
    <source>
        <strain evidence="13">Teg-2019</strain>
        <tissue evidence="13">Adductor muscle</tissue>
    </source>
</reference>
<evidence type="ECO:0000256" key="5">
    <source>
        <dbReference type="ARBA" id="ARBA00022679"/>
    </source>
</evidence>
<evidence type="ECO:0000313" key="13">
    <source>
        <dbReference type="EMBL" id="KAJ8299531.1"/>
    </source>
</evidence>
<keyword evidence="9" id="KW-0472">Membrane</keyword>
<comment type="similarity">
    <text evidence="3">Belongs to the glycosyltransferase 7 family.</text>
</comment>
<dbReference type="EMBL" id="JARBDR010000921">
    <property type="protein sequence ID" value="KAJ8299531.1"/>
    <property type="molecule type" value="Genomic_DNA"/>
</dbReference>
<feature type="domain" description="Galactosyltransferase N-terminal" evidence="12">
    <location>
        <begin position="6"/>
        <end position="113"/>
    </location>
</feature>
<evidence type="ECO:0000256" key="3">
    <source>
        <dbReference type="ARBA" id="ARBA00005735"/>
    </source>
</evidence>
<evidence type="ECO:0000256" key="10">
    <source>
        <dbReference type="ARBA" id="ARBA00023180"/>
    </source>
</evidence>
<evidence type="ECO:0000256" key="1">
    <source>
        <dbReference type="ARBA" id="ARBA00004606"/>
    </source>
</evidence>
<dbReference type="InterPro" id="IPR029044">
    <property type="entry name" value="Nucleotide-diphossugar_trans"/>
</dbReference>
<evidence type="ECO:0000256" key="8">
    <source>
        <dbReference type="ARBA" id="ARBA00022989"/>
    </source>
</evidence>
<protein>
    <recommendedName>
        <fullName evidence="15">Beta-1,4-N-acetylgalactosaminyltransferase bre-4</fullName>
    </recommendedName>
</protein>
<name>A0ABQ9E6Z8_TEGGR</name>
<evidence type="ECO:0008006" key="15">
    <source>
        <dbReference type="Google" id="ProtNLM"/>
    </source>
</evidence>
<evidence type="ECO:0000259" key="12">
    <source>
        <dbReference type="Pfam" id="PF13733"/>
    </source>
</evidence>
<evidence type="ECO:0000256" key="2">
    <source>
        <dbReference type="ARBA" id="ARBA00004922"/>
    </source>
</evidence>
<feature type="domain" description="Galactosyltransferase C-terminal" evidence="11">
    <location>
        <begin position="118"/>
        <end position="170"/>
    </location>
</feature>
<dbReference type="PANTHER" id="PTHR19300">
    <property type="entry name" value="BETA-1,4-GALACTOSYLTRANSFERASE"/>
    <property type="match status" value="1"/>
</dbReference>
<dbReference type="PRINTS" id="PR02050">
    <property type="entry name" value="B14GALTRFASE"/>
</dbReference>